<dbReference type="SUPFAM" id="SSF57850">
    <property type="entry name" value="RING/U-box"/>
    <property type="match status" value="4"/>
</dbReference>
<evidence type="ECO:0000256" key="5">
    <source>
        <dbReference type="SAM" id="MobiDB-lite"/>
    </source>
</evidence>
<dbReference type="Pfam" id="PF00569">
    <property type="entry name" value="ZZ"/>
    <property type="match status" value="3"/>
</dbReference>
<dbReference type="AlphaFoldDB" id="A0A4T0FMU2"/>
<evidence type="ECO:0000256" key="1">
    <source>
        <dbReference type="ARBA" id="ARBA00022723"/>
    </source>
</evidence>
<dbReference type="SUPFAM" id="SSF54277">
    <property type="entry name" value="CAD &amp; PB1 domains"/>
    <property type="match status" value="1"/>
</dbReference>
<evidence type="ECO:0000256" key="4">
    <source>
        <dbReference type="PROSITE-ProRule" id="PRU00228"/>
    </source>
</evidence>
<proteinExistence type="predicted"/>
<dbReference type="GO" id="GO:0008270">
    <property type="term" value="F:zinc ion binding"/>
    <property type="evidence" value="ECO:0007669"/>
    <property type="project" value="UniProtKB-KW"/>
</dbReference>
<dbReference type="Gene3D" id="3.10.20.90">
    <property type="entry name" value="Phosphatidylinositol 3-kinase Catalytic Subunit, Chain A, domain 1"/>
    <property type="match status" value="1"/>
</dbReference>
<evidence type="ECO:0000259" key="6">
    <source>
        <dbReference type="PROSITE" id="PS50135"/>
    </source>
</evidence>
<dbReference type="GO" id="GO:0070530">
    <property type="term" value="F:K63-linked polyubiquitin modification-dependent protein binding"/>
    <property type="evidence" value="ECO:0007669"/>
    <property type="project" value="TreeGrafter"/>
</dbReference>
<name>A0A4T0FMU2_9BASI</name>
<reference evidence="7 8" key="1">
    <citation type="submission" date="2019-03" db="EMBL/GenBank/DDBJ databases">
        <title>Sequencing 23 genomes of Wallemia ichthyophaga.</title>
        <authorList>
            <person name="Gostincar C."/>
        </authorList>
    </citation>
    <scope>NUCLEOTIDE SEQUENCE [LARGE SCALE GENOMIC DNA]</scope>
    <source>
        <strain evidence="7 8">EXF-5753</strain>
    </source>
</reference>
<dbReference type="InterPro" id="IPR000433">
    <property type="entry name" value="Znf_ZZ"/>
</dbReference>
<evidence type="ECO:0000313" key="8">
    <source>
        <dbReference type="Proteomes" id="UP000310189"/>
    </source>
</evidence>
<dbReference type="PANTHER" id="PTHR15090:SF0">
    <property type="entry name" value="SEQUESTOSOME-1"/>
    <property type="match status" value="1"/>
</dbReference>
<dbReference type="GO" id="GO:0016235">
    <property type="term" value="C:aggresome"/>
    <property type="evidence" value="ECO:0007669"/>
    <property type="project" value="TreeGrafter"/>
</dbReference>
<dbReference type="SMART" id="SM00291">
    <property type="entry name" value="ZnF_ZZ"/>
    <property type="match status" value="4"/>
</dbReference>
<sequence length="774" mass="85042">MTVVIKCKLDAKMKKITYVNRLSVNIHNLNLKLQQAFSLARDSFRVVYMDDDGIFTTLCTDNDLDECLDYFGADDDENITLSLDIVLDYDGPSLSDAATSIYNSSSSSESVSYGVKDADNCSISLSQSSSEKSQSTKKSFSLRSSLSKLSIKYKEQAMKMAKQPKSFASSSNHNTNIDTVDDTMTQRQHDDDDDSASQATHNPFKPSESTPSLNSSAGLSNKLVMADGPDRGDLAARWFADQSERALLATFGTQLAPSETTTSSDDYESSLDESVALALEHDGKGSYRYTLTGSMDGMYINNDEPFCSSCNKPLDNLRYICTSCGVSNCEFCPECIEGAGAVHAVENTPKHAFRECLRSDQGWIDVDYGQLRVCSICNNNKSADVAFKCVSCQSLSLCRRCWSSVGDIHPSHAFLELPPSSSSFTDLKHKQSLESNAQIRDSYHKLQSRSQIAGMSSGSLPTTDTSTGSASRSQRAPEQHNRKHQNVFCHNCLGDIVGPRFHCAVCALYDLCQTCESQGAANGNGHDETHIMMKIPVPLSSDEVQHVSARARRMWDNERNGTPTTQTENAGLRNLQPVNGGAAVRRGVSTRRRHTNHVIQCNGCGNNIVGERYACLHCSGEYNLCSECENMSYILHDPLHIFLKLDYRLQEPGLRGMGETLPILYKLAAGNAVTSRDSTIPNALNNPNEYLSTIRHQKVVCDRCMEPVLGKWFRCVNLAGSYDLCSTCEPNDSHKGEHIYLVIKSLVDMELFADVAQIGSDAGKALLPGLAYLP</sequence>
<dbReference type="InterPro" id="IPR052260">
    <property type="entry name" value="Autophagy_Rcpt_SigReg"/>
</dbReference>
<dbReference type="GO" id="GO:0007032">
    <property type="term" value="P:endosome organization"/>
    <property type="evidence" value="ECO:0007669"/>
    <property type="project" value="TreeGrafter"/>
</dbReference>
<keyword evidence="1" id="KW-0479">Metal-binding</keyword>
<dbReference type="GO" id="GO:0005080">
    <property type="term" value="F:protein kinase C binding"/>
    <property type="evidence" value="ECO:0007669"/>
    <property type="project" value="TreeGrafter"/>
</dbReference>
<comment type="caution">
    <text evidence="7">The sequence shown here is derived from an EMBL/GenBank/DDBJ whole genome shotgun (WGS) entry which is preliminary data.</text>
</comment>
<dbReference type="EMBL" id="SPNW01000025">
    <property type="protein sequence ID" value="TIA89669.1"/>
    <property type="molecule type" value="Genomic_DNA"/>
</dbReference>
<feature type="domain" description="ZZ-type" evidence="6">
    <location>
        <begin position="484"/>
        <end position="540"/>
    </location>
</feature>
<feature type="compositionally biased region" description="Polar residues" evidence="5">
    <location>
        <begin position="452"/>
        <end position="474"/>
    </location>
</feature>
<dbReference type="Proteomes" id="UP000310189">
    <property type="component" value="Unassembled WGS sequence"/>
</dbReference>
<evidence type="ECO:0000313" key="7">
    <source>
        <dbReference type="EMBL" id="TIA89669.1"/>
    </source>
</evidence>
<dbReference type="PANTHER" id="PTHR15090">
    <property type="entry name" value="SEQUESTOSOME 1-RELATED"/>
    <property type="match status" value="1"/>
</dbReference>
<feature type="compositionally biased region" description="Polar residues" evidence="5">
    <location>
        <begin position="207"/>
        <end position="219"/>
    </location>
</feature>
<keyword evidence="3" id="KW-0862">Zinc</keyword>
<keyword evidence="2 4" id="KW-0863">Zinc-finger</keyword>
<dbReference type="GO" id="GO:0000423">
    <property type="term" value="P:mitophagy"/>
    <property type="evidence" value="ECO:0007669"/>
    <property type="project" value="TreeGrafter"/>
</dbReference>
<keyword evidence="8" id="KW-1185">Reference proteome</keyword>
<dbReference type="GO" id="GO:0044753">
    <property type="term" value="C:amphisome"/>
    <property type="evidence" value="ECO:0007669"/>
    <property type="project" value="TreeGrafter"/>
</dbReference>
<dbReference type="GO" id="GO:0035973">
    <property type="term" value="P:aggrephagy"/>
    <property type="evidence" value="ECO:0007669"/>
    <property type="project" value="TreeGrafter"/>
</dbReference>
<feature type="region of interest" description="Disordered" evidence="5">
    <location>
        <begin position="452"/>
        <end position="481"/>
    </location>
</feature>
<evidence type="ECO:0000256" key="2">
    <source>
        <dbReference type="ARBA" id="ARBA00022771"/>
    </source>
</evidence>
<dbReference type="InterPro" id="IPR043145">
    <property type="entry name" value="Znf_ZZ_sf"/>
</dbReference>
<protein>
    <recommendedName>
        <fullName evidence="6">ZZ-type domain-containing protein</fullName>
    </recommendedName>
</protein>
<evidence type="ECO:0000256" key="3">
    <source>
        <dbReference type="ARBA" id="ARBA00022833"/>
    </source>
</evidence>
<dbReference type="Gene3D" id="3.30.60.90">
    <property type="match status" value="3"/>
</dbReference>
<dbReference type="CDD" id="cd02340">
    <property type="entry name" value="ZZ_NBR1_like"/>
    <property type="match status" value="1"/>
</dbReference>
<dbReference type="PROSITE" id="PS50135">
    <property type="entry name" value="ZF_ZZ_2"/>
    <property type="match status" value="1"/>
</dbReference>
<gene>
    <name evidence="7" type="ORF">E3P99_01951</name>
</gene>
<accession>A0A4T0FMU2</accession>
<dbReference type="OrthoDB" id="661148at2759"/>
<feature type="region of interest" description="Disordered" evidence="5">
    <location>
        <begin position="185"/>
        <end position="224"/>
    </location>
</feature>
<organism evidence="7 8">
    <name type="scientific">Wallemia hederae</name>
    <dbReference type="NCBI Taxonomy" id="1540922"/>
    <lineage>
        <taxon>Eukaryota</taxon>
        <taxon>Fungi</taxon>
        <taxon>Dikarya</taxon>
        <taxon>Basidiomycota</taxon>
        <taxon>Wallemiomycotina</taxon>
        <taxon>Wallemiomycetes</taxon>
        <taxon>Wallemiales</taxon>
        <taxon>Wallemiaceae</taxon>
        <taxon>Wallemia</taxon>
    </lineage>
</organism>